<protein>
    <submittedName>
        <fullName evidence="3">Uncharacterized protein</fullName>
    </submittedName>
</protein>
<feature type="transmembrane region" description="Helical" evidence="2">
    <location>
        <begin position="141"/>
        <end position="165"/>
    </location>
</feature>
<evidence type="ECO:0000313" key="4">
    <source>
        <dbReference type="Proteomes" id="UP001313282"/>
    </source>
</evidence>
<feature type="region of interest" description="Disordered" evidence="1">
    <location>
        <begin position="184"/>
        <end position="270"/>
    </location>
</feature>
<evidence type="ECO:0000256" key="1">
    <source>
        <dbReference type="SAM" id="MobiDB-lite"/>
    </source>
</evidence>
<name>A0AAN8NZ14_9PEZI</name>
<evidence type="ECO:0000256" key="2">
    <source>
        <dbReference type="SAM" id="Phobius"/>
    </source>
</evidence>
<feature type="compositionally biased region" description="Low complexity" evidence="1">
    <location>
        <begin position="226"/>
        <end position="241"/>
    </location>
</feature>
<keyword evidence="2" id="KW-0472">Membrane</keyword>
<keyword evidence="2" id="KW-1133">Transmembrane helix</keyword>
<feature type="compositionally biased region" description="Polar residues" evidence="1">
    <location>
        <begin position="319"/>
        <end position="331"/>
    </location>
</feature>
<accession>A0AAN8NZ14</accession>
<keyword evidence="4" id="KW-1185">Reference proteome</keyword>
<organism evidence="3 4">
    <name type="scientific">Orbilia javanica</name>
    <dbReference type="NCBI Taxonomy" id="47235"/>
    <lineage>
        <taxon>Eukaryota</taxon>
        <taxon>Fungi</taxon>
        <taxon>Dikarya</taxon>
        <taxon>Ascomycota</taxon>
        <taxon>Pezizomycotina</taxon>
        <taxon>Orbiliomycetes</taxon>
        <taxon>Orbiliales</taxon>
        <taxon>Orbiliaceae</taxon>
        <taxon>Orbilia</taxon>
    </lineage>
</organism>
<evidence type="ECO:0000313" key="3">
    <source>
        <dbReference type="EMBL" id="KAK6350781.1"/>
    </source>
</evidence>
<comment type="caution">
    <text evidence="3">The sequence shown here is derived from an EMBL/GenBank/DDBJ whole genome shotgun (WGS) entry which is preliminary data.</text>
</comment>
<dbReference type="Proteomes" id="UP001313282">
    <property type="component" value="Unassembled WGS sequence"/>
</dbReference>
<dbReference type="AlphaFoldDB" id="A0AAN8NZ14"/>
<feature type="compositionally biased region" description="Basic and acidic residues" evidence="1">
    <location>
        <begin position="243"/>
        <end position="261"/>
    </location>
</feature>
<feature type="transmembrane region" description="Helical" evidence="2">
    <location>
        <begin position="62"/>
        <end position="85"/>
    </location>
</feature>
<feature type="transmembrane region" description="Helical" evidence="2">
    <location>
        <begin position="97"/>
        <end position="121"/>
    </location>
</feature>
<gene>
    <name evidence="3" type="ORF">TWF718_003967</name>
</gene>
<dbReference type="EMBL" id="JAVHNR010000002">
    <property type="protein sequence ID" value="KAK6350781.1"/>
    <property type="molecule type" value="Genomic_DNA"/>
</dbReference>
<keyword evidence="2" id="KW-0812">Transmembrane</keyword>
<proteinExistence type="predicted"/>
<feature type="transmembrane region" description="Helical" evidence="2">
    <location>
        <begin position="21"/>
        <end position="42"/>
    </location>
</feature>
<feature type="compositionally biased region" description="Low complexity" evidence="1">
    <location>
        <begin position="195"/>
        <end position="211"/>
    </location>
</feature>
<feature type="region of interest" description="Disordered" evidence="1">
    <location>
        <begin position="285"/>
        <end position="331"/>
    </location>
</feature>
<reference evidence="3 4" key="1">
    <citation type="submission" date="2019-10" db="EMBL/GenBank/DDBJ databases">
        <authorList>
            <person name="Palmer J.M."/>
        </authorList>
    </citation>
    <scope>NUCLEOTIDE SEQUENCE [LARGE SCALE GENOMIC DNA]</scope>
    <source>
        <strain evidence="3 4">TWF718</strain>
    </source>
</reference>
<sequence>MSRTRNSYGNRPTFNPPSRWFFLHYLQSLVCMVCLPFFAIAASYRISYSRNSPKFIALPGGWGYIVTLACISFYIFFSVVSCLILCSNLTITPTGGFGFDVFILVLWVASLTGTIAAQVGFSKALASEANRRNSTPTTPRLGIWMTFSCLVICFIISIHTTYLSYLQFKEYRQKLHQRRSIEATVSLVSSPSPPSTSSSSSPSTTIPQTTNPSPPQTAARPVSVASSLWSRIRPASSSSIPTRHRDEETGRLGEEEPKPENAQETTGLTREQIIAERVEAARAPPTYWYATSGQPRRDAQAHDPEAGDETLPLYRPECPTTSSSRFSMKLV</sequence>
<feature type="compositionally biased region" description="Basic and acidic residues" evidence="1">
    <location>
        <begin position="295"/>
        <end position="305"/>
    </location>
</feature>